<dbReference type="Proteomes" id="UP000479132">
    <property type="component" value="Unassembled WGS sequence"/>
</dbReference>
<dbReference type="AlphaFoldDB" id="A0A6M1TGL5"/>
<keyword evidence="2" id="KW-0813">Transport</keyword>
<evidence type="ECO:0000256" key="4">
    <source>
        <dbReference type="ARBA" id="ARBA00022737"/>
    </source>
</evidence>
<dbReference type="SUPFAM" id="SSF116726">
    <property type="entry name" value="TrkA C-terminal domain-like"/>
    <property type="match status" value="2"/>
</dbReference>
<feature type="transmembrane region" description="Helical" evidence="7">
    <location>
        <begin position="529"/>
        <end position="547"/>
    </location>
</feature>
<comment type="caution">
    <text evidence="9">The sequence shown here is derived from an EMBL/GenBank/DDBJ whole genome shotgun (WGS) entry which is preliminary data.</text>
</comment>
<dbReference type="InterPro" id="IPR006037">
    <property type="entry name" value="RCK_C"/>
</dbReference>
<feature type="transmembrane region" description="Helical" evidence="7">
    <location>
        <begin position="483"/>
        <end position="499"/>
    </location>
</feature>
<evidence type="ECO:0000259" key="8">
    <source>
        <dbReference type="PROSITE" id="PS51202"/>
    </source>
</evidence>
<dbReference type="Pfam" id="PF03600">
    <property type="entry name" value="CitMHS"/>
    <property type="match status" value="1"/>
</dbReference>
<keyword evidence="5 7" id="KW-1133">Transmembrane helix</keyword>
<feature type="domain" description="RCK C-terminal" evidence="8">
    <location>
        <begin position="206"/>
        <end position="290"/>
    </location>
</feature>
<feature type="transmembrane region" description="Helical" evidence="7">
    <location>
        <begin position="49"/>
        <end position="70"/>
    </location>
</feature>
<feature type="transmembrane region" description="Helical" evidence="7">
    <location>
        <begin position="141"/>
        <end position="164"/>
    </location>
</feature>
<evidence type="ECO:0000256" key="3">
    <source>
        <dbReference type="ARBA" id="ARBA00022692"/>
    </source>
</evidence>
<dbReference type="PROSITE" id="PS01271">
    <property type="entry name" value="NA_SULFATE"/>
    <property type="match status" value="1"/>
</dbReference>
<dbReference type="EMBL" id="JAALLS010000005">
    <property type="protein sequence ID" value="NGP87800.1"/>
    <property type="molecule type" value="Genomic_DNA"/>
</dbReference>
<organism evidence="9 10">
    <name type="scientific">Fodinibius halophilus</name>
    <dbReference type="NCBI Taxonomy" id="1736908"/>
    <lineage>
        <taxon>Bacteria</taxon>
        <taxon>Pseudomonadati</taxon>
        <taxon>Balneolota</taxon>
        <taxon>Balneolia</taxon>
        <taxon>Balneolales</taxon>
        <taxon>Balneolaceae</taxon>
        <taxon>Fodinibius</taxon>
    </lineage>
</organism>
<dbReference type="InterPro" id="IPR031312">
    <property type="entry name" value="Na/sul_symport_CS"/>
</dbReference>
<dbReference type="InterPro" id="IPR004680">
    <property type="entry name" value="Cit_transptr-like_dom"/>
</dbReference>
<dbReference type="PROSITE" id="PS51202">
    <property type="entry name" value="RCK_C"/>
    <property type="match status" value="2"/>
</dbReference>
<dbReference type="PANTHER" id="PTHR43652">
    <property type="entry name" value="BASIC AMINO ACID ANTIPORTER YFCC-RELATED"/>
    <property type="match status" value="1"/>
</dbReference>
<feature type="transmembrane region" description="Helical" evidence="7">
    <location>
        <begin position="399"/>
        <end position="432"/>
    </location>
</feature>
<dbReference type="RefSeq" id="WP_165266884.1">
    <property type="nucleotide sequence ID" value="NZ_JAALLS010000005.1"/>
</dbReference>
<feature type="transmembrane region" description="Helical" evidence="7">
    <location>
        <begin position="176"/>
        <end position="196"/>
    </location>
</feature>
<evidence type="ECO:0000313" key="9">
    <source>
        <dbReference type="EMBL" id="NGP87800.1"/>
    </source>
</evidence>
<gene>
    <name evidence="9" type="ORF">G3569_05510</name>
</gene>
<proteinExistence type="predicted"/>
<dbReference type="PANTHER" id="PTHR43652:SF2">
    <property type="entry name" value="BASIC AMINO ACID ANTIPORTER YFCC-RELATED"/>
    <property type="match status" value="1"/>
</dbReference>
<evidence type="ECO:0000256" key="7">
    <source>
        <dbReference type="SAM" id="Phobius"/>
    </source>
</evidence>
<dbReference type="FunFam" id="3.30.70.1450:FF:000009">
    <property type="entry name" value="SLC13 family permease"/>
    <property type="match status" value="1"/>
</dbReference>
<dbReference type="GO" id="GO:0008324">
    <property type="term" value="F:monoatomic cation transmembrane transporter activity"/>
    <property type="evidence" value="ECO:0007669"/>
    <property type="project" value="InterPro"/>
</dbReference>
<sequence>MTLAGWTVIAVILACIVLLIGTRIAADVVFIGGLTALIVSQVVPASEALVGFSNQGMLTVAALYVVAAGLKETGAIQYVVETIVGRFNSIRRTQIRIMAPVMVVSAFLNNTPVVASFIPALEDWARKNQVAVSKLLIPLSYAAILGGTCTLIGTSTNLIVNGLLIEEVSTQTIGIFEPALIGIPCAIVGFLYLALFGDELLPARGSGYDTFKDPREYTIEMIVQGDSPLPGKTIEEAGLRHLPELFLAEIYREEHIIAAVDPEQELRAEDRLIFTGVVDSIVDLQQIKGLTPATDQIFKLNSSRRERLLIEAVVSPSHPVNGNTIKKGGFRNKYDAVVLAVSRSGERIKEKVGDIRLNTGDTLLLEAHPTFLDQYKNSSDYYLISGISDSSPPDYERSGYAWTILGGMVASVGFGLLSMFQASFLAAGLMIATRCCRTATAKDYIDWSVLLVIAASLGLGNALQVTGAATVLAEEFLHLAKGSPYLALAGVYLATWILTEMVTNNAAAVLIFPIAISMAASYGVDYMPFVMTIIMAASASFSTPIGYQTNLMVYGPGGYKFTDFTKIGLPLNLMVAIITISLVPQIWPL</sequence>
<evidence type="ECO:0000256" key="6">
    <source>
        <dbReference type="ARBA" id="ARBA00023136"/>
    </source>
</evidence>
<dbReference type="InterPro" id="IPR051679">
    <property type="entry name" value="DASS-Related_Transporters"/>
</dbReference>
<keyword evidence="4" id="KW-0677">Repeat</keyword>
<feature type="transmembrane region" description="Helical" evidence="7">
    <location>
        <begin position="506"/>
        <end position="523"/>
    </location>
</feature>
<dbReference type="Pfam" id="PF02080">
    <property type="entry name" value="TrkA_C"/>
    <property type="match status" value="1"/>
</dbReference>
<reference evidence="9 10" key="1">
    <citation type="submission" date="2020-02" db="EMBL/GenBank/DDBJ databases">
        <title>Aliifodinibius halophilus 2W32, complete genome.</title>
        <authorList>
            <person name="Li Y."/>
            <person name="Wu S."/>
        </authorList>
    </citation>
    <scope>NUCLEOTIDE SEQUENCE [LARGE SCALE GENOMIC DNA]</scope>
    <source>
        <strain evidence="9 10">2W32</strain>
    </source>
</reference>
<feature type="transmembrane region" description="Helical" evidence="7">
    <location>
        <begin position="567"/>
        <end position="587"/>
    </location>
</feature>
<comment type="subcellular location">
    <subcellularLocation>
        <location evidence="1">Membrane</location>
        <topology evidence="1">Multi-pass membrane protein</topology>
    </subcellularLocation>
</comment>
<dbReference type="GO" id="GO:0005886">
    <property type="term" value="C:plasma membrane"/>
    <property type="evidence" value="ECO:0007669"/>
    <property type="project" value="TreeGrafter"/>
</dbReference>
<keyword evidence="3 7" id="KW-0812">Transmembrane</keyword>
<dbReference type="InterPro" id="IPR036721">
    <property type="entry name" value="RCK_C_sf"/>
</dbReference>
<dbReference type="Gene3D" id="3.30.70.1450">
    <property type="entry name" value="Regulator of K+ conductance, C-terminal domain"/>
    <property type="match status" value="2"/>
</dbReference>
<evidence type="ECO:0000256" key="5">
    <source>
        <dbReference type="ARBA" id="ARBA00022989"/>
    </source>
</evidence>
<evidence type="ECO:0000256" key="1">
    <source>
        <dbReference type="ARBA" id="ARBA00004141"/>
    </source>
</evidence>
<keyword evidence="6 7" id="KW-0472">Membrane</keyword>
<name>A0A6M1TGL5_9BACT</name>
<evidence type="ECO:0000256" key="2">
    <source>
        <dbReference type="ARBA" id="ARBA00022448"/>
    </source>
</evidence>
<keyword evidence="10" id="KW-1185">Reference proteome</keyword>
<feature type="transmembrane region" description="Helical" evidence="7">
    <location>
        <begin position="97"/>
        <end position="121"/>
    </location>
</feature>
<dbReference type="GO" id="GO:0006813">
    <property type="term" value="P:potassium ion transport"/>
    <property type="evidence" value="ECO:0007669"/>
    <property type="project" value="InterPro"/>
</dbReference>
<evidence type="ECO:0000313" key="10">
    <source>
        <dbReference type="Proteomes" id="UP000479132"/>
    </source>
</evidence>
<accession>A0A6M1TGL5</accession>
<protein>
    <submittedName>
        <fullName evidence="9">SLC13 family permease</fullName>
    </submittedName>
</protein>
<feature type="domain" description="RCK C-terminal" evidence="8">
    <location>
        <begin position="295"/>
        <end position="381"/>
    </location>
</feature>
<feature type="transmembrane region" description="Helical" evidence="7">
    <location>
        <begin position="444"/>
        <end position="463"/>
    </location>
</feature>